<name>A0ABR3RRG8_9PLEO</name>
<evidence type="ECO:0000313" key="2">
    <source>
        <dbReference type="Proteomes" id="UP001521222"/>
    </source>
</evidence>
<evidence type="ECO:0008006" key="3">
    <source>
        <dbReference type="Google" id="ProtNLM"/>
    </source>
</evidence>
<dbReference type="InterPro" id="IPR036915">
    <property type="entry name" value="Cyclin-like_sf"/>
</dbReference>
<dbReference type="InterPro" id="IPR043198">
    <property type="entry name" value="Cyclin/Ssn8"/>
</dbReference>
<dbReference type="EMBL" id="JAKIXB020000007">
    <property type="protein sequence ID" value="KAL1606967.1"/>
    <property type="molecule type" value="Genomic_DNA"/>
</dbReference>
<protein>
    <recommendedName>
        <fullName evidence="3">Cyclin-L2</fullName>
    </recommendedName>
</protein>
<accession>A0ABR3RRG8</accession>
<organism evidence="1 2">
    <name type="scientific">Nothophoma quercina</name>
    <dbReference type="NCBI Taxonomy" id="749835"/>
    <lineage>
        <taxon>Eukaryota</taxon>
        <taxon>Fungi</taxon>
        <taxon>Dikarya</taxon>
        <taxon>Ascomycota</taxon>
        <taxon>Pezizomycotina</taxon>
        <taxon>Dothideomycetes</taxon>
        <taxon>Pleosporomycetidae</taxon>
        <taxon>Pleosporales</taxon>
        <taxon>Pleosporineae</taxon>
        <taxon>Didymellaceae</taxon>
        <taxon>Nothophoma</taxon>
    </lineage>
</organism>
<reference evidence="1 2" key="1">
    <citation type="submission" date="2024-02" db="EMBL/GenBank/DDBJ databases">
        <title>De novo assembly and annotation of 12 fungi associated with fruit tree decline syndrome in Ontario, Canada.</title>
        <authorList>
            <person name="Sulman M."/>
            <person name="Ellouze W."/>
            <person name="Ilyukhin E."/>
        </authorList>
    </citation>
    <scope>NUCLEOTIDE SEQUENCE [LARGE SCALE GENOMIC DNA]</scope>
    <source>
        <strain evidence="1 2">M97-236</strain>
    </source>
</reference>
<proteinExistence type="predicted"/>
<keyword evidence="2" id="KW-1185">Reference proteome</keyword>
<comment type="caution">
    <text evidence="1">The sequence shown here is derived from an EMBL/GenBank/DDBJ whole genome shotgun (WGS) entry which is preliminary data.</text>
</comment>
<sequence>MKQVSASSLYLVSKLSAYPKSARSIINVFAYLDAFPLPPMYTEPEEGRAEMYYVSEGIYDMRKASLFETEQRILKTLGFQVQVNLPYTLCITYMQALDVFTHPRVSELAKRAIAHLNTALLSPQLLYLTHQPTSLATAAIYLAARETGIKLPEVEWWEVFDTDREELGFLCVGFLSMEGFAEQEKEKWAGRRVPLRVEEINQEMKTRNKEGDA</sequence>
<dbReference type="Proteomes" id="UP001521222">
    <property type="component" value="Unassembled WGS sequence"/>
</dbReference>
<gene>
    <name evidence="1" type="ORF">SLS59_002667</name>
</gene>
<evidence type="ECO:0000313" key="1">
    <source>
        <dbReference type="EMBL" id="KAL1606967.1"/>
    </source>
</evidence>
<dbReference type="PANTHER" id="PTHR10026">
    <property type="entry name" value="CYCLIN"/>
    <property type="match status" value="1"/>
</dbReference>
<dbReference type="Gene3D" id="1.10.472.10">
    <property type="entry name" value="Cyclin-like"/>
    <property type="match status" value="2"/>
</dbReference>
<dbReference type="SUPFAM" id="SSF47954">
    <property type="entry name" value="Cyclin-like"/>
    <property type="match status" value="2"/>
</dbReference>